<keyword evidence="3" id="KW-0808">Transferase</keyword>
<dbReference type="InterPro" id="IPR000700">
    <property type="entry name" value="PAS-assoc_C"/>
</dbReference>
<dbReference type="EMBL" id="CP133720">
    <property type="protein sequence ID" value="WMW80563.1"/>
    <property type="molecule type" value="Genomic_DNA"/>
</dbReference>
<feature type="domain" description="PAC" evidence="13">
    <location>
        <begin position="740"/>
        <end position="793"/>
    </location>
</feature>
<protein>
    <submittedName>
        <fullName evidence="16">PAS domain S-box protein</fullName>
    </submittedName>
</protein>
<dbReference type="PROSITE" id="PS50113">
    <property type="entry name" value="PAC"/>
    <property type="match status" value="5"/>
</dbReference>
<dbReference type="PANTHER" id="PTHR44757:SF2">
    <property type="entry name" value="BIOFILM ARCHITECTURE MAINTENANCE PROTEIN MBAA"/>
    <property type="match status" value="1"/>
</dbReference>
<evidence type="ECO:0000313" key="17">
    <source>
        <dbReference type="Proteomes" id="UP001181355"/>
    </source>
</evidence>
<organism evidence="16 17">
    <name type="scientific">Undibacterium cyanobacteriorum</name>
    <dbReference type="NCBI Taxonomy" id="3073561"/>
    <lineage>
        <taxon>Bacteria</taxon>
        <taxon>Pseudomonadati</taxon>
        <taxon>Pseudomonadota</taxon>
        <taxon>Betaproteobacteria</taxon>
        <taxon>Burkholderiales</taxon>
        <taxon>Oxalobacteraceae</taxon>
        <taxon>Undibacterium</taxon>
    </lineage>
</organism>
<evidence type="ECO:0000256" key="8">
    <source>
        <dbReference type="ARBA" id="ARBA00022989"/>
    </source>
</evidence>
<evidence type="ECO:0000256" key="1">
    <source>
        <dbReference type="ARBA" id="ARBA00004141"/>
    </source>
</evidence>
<dbReference type="SMART" id="SM00086">
    <property type="entry name" value="PAC"/>
    <property type="match status" value="5"/>
</dbReference>
<feature type="domain" description="PAS" evidence="12">
    <location>
        <begin position="544"/>
        <end position="614"/>
    </location>
</feature>
<evidence type="ECO:0000256" key="9">
    <source>
        <dbReference type="ARBA" id="ARBA00023012"/>
    </source>
</evidence>
<keyword evidence="10 11" id="KW-0472">Membrane</keyword>
<dbReference type="InterPro" id="IPR035919">
    <property type="entry name" value="EAL_sf"/>
</dbReference>
<dbReference type="SUPFAM" id="SSF55073">
    <property type="entry name" value="Nucleotide cyclase"/>
    <property type="match status" value="1"/>
</dbReference>
<feature type="domain" description="PAC" evidence="13">
    <location>
        <begin position="493"/>
        <end position="550"/>
    </location>
</feature>
<evidence type="ECO:0000256" key="11">
    <source>
        <dbReference type="SAM" id="Phobius"/>
    </source>
</evidence>
<dbReference type="InterPro" id="IPR025201">
    <property type="entry name" value="KdpD_TM"/>
</dbReference>
<dbReference type="Pfam" id="PF13493">
    <property type="entry name" value="DUF4118"/>
    <property type="match status" value="1"/>
</dbReference>
<dbReference type="SUPFAM" id="SSF55785">
    <property type="entry name" value="PYP-like sensor domain (PAS domain)"/>
    <property type="match status" value="6"/>
</dbReference>
<evidence type="ECO:0000256" key="5">
    <source>
        <dbReference type="ARBA" id="ARBA00022741"/>
    </source>
</evidence>
<feature type="domain" description="GGDEF" evidence="15">
    <location>
        <begin position="947"/>
        <end position="1080"/>
    </location>
</feature>
<dbReference type="Pfam" id="PF08448">
    <property type="entry name" value="PAS_4"/>
    <property type="match status" value="1"/>
</dbReference>
<dbReference type="InterPro" id="IPR013656">
    <property type="entry name" value="PAS_4"/>
</dbReference>
<dbReference type="Gene3D" id="3.20.20.450">
    <property type="entry name" value="EAL domain"/>
    <property type="match status" value="1"/>
</dbReference>
<keyword evidence="17" id="KW-1185">Reference proteome</keyword>
<evidence type="ECO:0000256" key="7">
    <source>
        <dbReference type="ARBA" id="ARBA00022840"/>
    </source>
</evidence>
<feature type="domain" description="PAS" evidence="12">
    <location>
        <begin position="790"/>
        <end position="836"/>
    </location>
</feature>
<dbReference type="InterPro" id="IPR000160">
    <property type="entry name" value="GGDEF_dom"/>
</dbReference>
<feature type="domain" description="PAS" evidence="12">
    <location>
        <begin position="163"/>
        <end position="233"/>
    </location>
</feature>
<dbReference type="InterPro" id="IPR000014">
    <property type="entry name" value="PAS"/>
</dbReference>
<feature type="transmembrane region" description="Helical" evidence="11">
    <location>
        <begin position="7"/>
        <end position="24"/>
    </location>
</feature>
<keyword evidence="4 11" id="KW-0812">Transmembrane</keyword>
<dbReference type="CDD" id="cd00130">
    <property type="entry name" value="PAS"/>
    <property type="match status" value="5"/>
</dbReference>
<dbReference type="Gene3D" id="2.10.70.100">
    <property type="match status" value="1"/>
</dbReference>
<dbReference type="PROSITE" id="PS50883">
    <property type="entry name" value="EAL"/>
    <property type="match status" value="1"/>
</dbReference>
<keyword evidence="6" id="KW-0418">Kinase</keyword>
<dbReference type="PROSITE" id="PS50887">
    <property type="entry name" value="GGDEF"/>
    <property type="match status" value="1"/>
</dbReference>
<accession>A0ABY9RI93</accession>
<dbReference type="InterPro" id="IPR029787">
    <property type="entry name" value="Nucleotide_cyclase"/>
</dbReference>
<dbReference type="Pfam" id="PF08447">
    <property type="entry name" value="PAS_3"/>
    <property type="match status" value="3"/>
</dbReference>
<dbReference type="InterPro" id="IPR001633">
    <property type="entry name" value="EAL_dom"/>
</dbReference>
<dbReference type="InterPro" id="IPR038318">
    <property type="entry name" value="KdpD_sf"/>
</dbReference>
<evidence type="ECO:0000259" key="12">
    <source>
        <dbReference type="PROSITE" id="PS50112"/>
    </source>
</evidence>
<dbReference type="CDD" id="cd01949">
    <property type="entry name" value="GGDEF"/>
    <property type="match status" value="1"/>
</dbReference>
<evidence type="ECO:0000256" key="2">
    <source>
        <dbReference type="ARBA" id="ARBA00022553"/>
    </source>
</evidence>
<feature type="domain" description="PAC" evidence="13">
    <location>
        <begin position="863"/>
        <end position="915"/>
    </location>
</feature>
<dbReference type="InterPro" id="IPR052155">
    <property type="entry name" value="Biofilm_reg_signaling"/>
</dbReference>
<feature type="domain" description="PAS" evidence="12">
    <location>
        <begin position="664"/>
        <end position="736"/>
    </location>
</feature>
<evidence type="ECO:0000259" key="14">
    <source>
        <dbReference type="PROSITE" id="PS50883"/>
    </source>
</evidence>
<evidence type="ECO:0000256" key="10">
    <source>
        <dbReference type="ARBA" id="ARBA00023136"/>
    </source>
</evidence>
<dbReference type="SMART" id="SM00052">
    <property type="entry name" value="EAL"/>
    <property type="match status" value="1"/>
</dbReference>
<dbReference type="RefSeq" id="WP_309482055.1">
    <property type="nucleotide sequence ID" value="NZ_CP133720.1"/>
</dbReference>
<keyword evidence="5" id="KW-0547">Nucleotide-binding</keyword>
<dbReference type="Proteomes" id="UP001181355">
    <property type="component" value="Chromosome"/>
</dbReference>
<keyword evidence="2" id="KW-0597">Phosphoprotein</keyword>
<dbReference type="PANTHER" id="PTHR44757">
    <property type="entry name" value="DIGUANYLATE CYCLASE DGCP"/>
    <property type="match status" value="1"/>
</dbReference>
<dbReference type="SMART" id="SM00267">
    <property type="entry name" value="GGDEF"/>
    <property type="match status" value="1"/>
</dbReference>
<proteinExistence type="predicted"/>
<dbReference type="InterPro" id="IPR043128">
    <property type="entry name" value="Rev_trsase/Diguanyl_cyclase"/>
</dbReference>
<evidence type="ECO:0000256" key="4">
    <source>
        <dbReference type="ARBA" id="ARBA00022692"/>
    </source>
</evidence>
<keyword evidence="8 11" id="KW-1133">Transmembrane helix</keyword>
<feature type="domain" description="PAC" evidence="13">
    <location>
        <begin position="364"/>
        <end position="416"/>
    </location>
</feature>
<dbReference type="NCBIfam" id="TIGR00254">
    <property type="entry name" value="GGDEF"/>
    <property type="match status" value="1"/>
</dbReference>
<keyword evidence="9" id="KW-0902">Two-component regulatory system</keyword>
<dbReference type="Pfam" id="PF00563">
    <property type="entry name" value="EAL"/>
    <property type="match status" value="1"/>
</dbReference>
<evidence type="ECO:0000259" key="15">
    <source>
        <dbReference type="PROSITE" id="PS50887"/>
    </source>
</evidence>
<gene>
    <name evidence="16" type="ORF">RF679_18275</name>
</gene>
<sequence length="1352" mass="153152">MVMISTLKGFFFVAITAALFYFALHSVPDHESLGSGALLSTLGDGAKRLHQSTWLIYVLGVVMSLTTLALHQNFIVSSYGKPMLIVFVFPVVLSAMLGGMWPALLACFGSLLGVFFLMRLKGSGLDLTNPYDLVQVISFLMICGTAILLSELLRRSMAKDELQRRLLDSVVSGTSDAIFVKDEKGRYVLANQAACNYVGRTEKEILRRTDFELFPRESAQLLAERDREVIVRGGTSTHEEALRMADGKNLIFSVTKGVLLDENGRACGLFGISRDVTLTKQTIDLLQRSEEKLKEAQQIATLGNWEWDLHTNTQSWSEQTFHIFGLDPTTTALDFDKLEPSFTPEAWLNLKAAVDRCLQDGTPYVCDAQLRQLNGSLHWVMVRGQALMDKNGEVIKLYGTIQDISDRKLIELRLKENEERLQLAIDATCDAIWDWDLRTNKVYRSPNYFLITDTRIEDHTEDFEFFARVIFEEDLAAAMYVVNQHKAGKTASIEFEFRLASSMGEGGENPRWLLAKGRTVARDEQGKPLRMVGTLSDITERRRITEDLKVVLEEAGDAIWITSKDREFIYANPSALRLLGYDLSELVKLQIMEVIAEEARPLLAEHLARLSQEKYIRRNWPMRHKDGRTIQVALSTERLADGRYMAFGRDLTEEQLAQAAIREREQRLARVLEGADEGYWDWNLKTNAFDVSPRWETMLGYQPGEMNVTPAMWPELIHPEDYPKAMESIRQHMAGEIVQHEFEMRCRTKGGDWRWIMTRGGIVERDCDGNPLMMSGTHSDITERKLLELAQKDALTVFSSSYEGIMVVNCEGKITKVNPAFSRITGFSASEVVGMSPKVLSSGRHDAAFYAHLWNEVNLKDFWRGEIWNRRKNGEVYAELLSISSVRDETGKVLHFIGVFSDISQIKAHEAELDRIAHYDILTGAPNRRLLGDRLGQAIKRAIRSETSLAVCFLDLDGFKIINDQYGHQVGDQLLVGVTRHLREVLRGNDTLARLGGDEFVVLLSDIGSSVECVQVLERILLAVSRPVEIDQLHLHTTASIGVSLFPDDNVDADSLLRHADQAMYMAKNSGKNRYHLFDLESDRRAQIHRNFLEALRQALVRNEFVLFYQPKVDFSDGRIIGAEALIRWNHPERGILAPGEFLSHVHGSNLEKELGEWVIETALSQGEEWHRQALDMRISVNVSADHILHQDFHSFLKGALSRHPDIHATHFELEVLETAAIADIDQAVGVLQRCHELGVKFALDDFGTGYSSLTYLRKLPIDTLKIDQCFVRNMLIDQEDLGIVEGVIRLANAFNREVIAEGVETLDHGRKLIQLGCSHAQGYGIARPMPAAQFFDWTQRWKREEAWLQLR</sequence>
<dbReference type="Pfam" id="PF00989">
    <property type="entry name" value="PAS"/>
    <property type="match status" value="1"/>
</dbReference>
<dbReference type="InterPro" id="IPR001610">
    <property type="entry name" value="PAC"/>
</dbReference>
<dbReference type="Pfam" id="PF13426">
    <property type="entry name" value="PAS_9"/>
    <property type="match status" value="1"/>
</dbReference>
<feature type="domain" description="PAC" evidence="13">
    <location>
        <begin position="236"/>
        <end position="288"/>
    </location>
</feature>
<dbReference type="SUPFAM" id="SSF141868">
    <property type="entry name" value="EAL domain-like"/>
    <property type="match status" value="1"/>
</dbReference>
<dbReference type="Gene3D" id="3.30.450.20">
    <property type="entry name" value="PAS domain"/>
    <property type="match status" value="6"/>
</dbReference>
<dbReference type="Gene3D" id="3.30.70.270">
    <property type="match status" value="1"/>
</dbReference>
<evidence type="ECO:0000256" key="3">
    <source>
        <dbReference type="ARBA" id="ARBA00022679"/>
    </source>
</evidence>
<dbReference type="NCBIfam" id="TIGR00229">
    <property type="entry name" value="sensory_box"/>
    <property type="match status" value="5"/>
</dbReference>
<feature type="transmembrane region" description="Helical" evidence="11">
    <location>
        <begin position="83"/>
        <end position="116"/>
    </location>
</feature>
<name>A0ABY9RI93_9BURK</name>
<dbReference type="Pfam" id="PF00990">
    <property type="entry name" value="GGDEF"/>
    <property type="match status" value="1"/>
</dbReference>
<keyword evidence="7" id="KW-0067">ATP-binding</keyword>
<comment type="subcellular location">
    <subcellularLocation>
        <location evidence="1">Membrane</location>
        <topology evidence="1">Multi-pass membrane protein</topology>
    </subcellularLocation>
</comment>
<dbReference type="PROSITE" id="PS50112">
    <property type="entry name" value="PAS"/>
    <property type="match status" value="4"/>
</dbReference>
<reference evidence="16" key="1">
    <citation type="submission" date="2023-09" db="EMBL/GenBank/DDBJ databases">
        <title>Undibacterium sp. 20NA77.5 isolated from freshwater.</title>
        <authorList>
            <person name="Le V."/>
            <person name="Ko S.-R."/>
            <person name="Ahn C.-Y."/>
            <person name="Oh H.-M."/>
        </authorList>
    </citation>
    <scope>NUCLEOTIDE SEQUENCE</scope>
    <source>
        <strain evidence="16">20NA77.5</strain>
    </source>
</reference>
<dbReference type="InterPro" id="IPR013767">
    <property type="entry name" value="PAS_fold"/>
</dbReference>
<evidence type="ECO:0000256" key="6">
    <source>
        <dbReference type="ARBA" id="ARBA00022777"/>
    </source>
</evidence>
<feature type="domain" description="EAL" evidence="14">
    <location>
        <begin position="1089"/>
        <end position="1343"/>
    </location>
</feature>
<dbReference type="InterPro" id="IPR013655">
    <property type="entry name" value="PAS_fold_3"/>
</dbReference>
<feature type="transmembrane region" description="Helical" evidence="11">
    <location>
        <begin position="54"/>
        <end position="71"/>
    </location>
</feature>
<dbReference type="InterPro" id="IPR035965">
    <property type="entry name" value="PAS-like_dom_sf"/>
</dbReference>
<evidence type="ECO:0000259" key="13">
    <source>
        <dbReference type="PROSITE" id="PS50113"/>
    </source>
</evidence>
<dbReference type="Gene3D" id="1.20.120.620">
    <property type="entry name" value="Backbone structure of the membrane domain of e. Coli histidine kinase receptor kdpd"/>
    <property type="match status" value="1"/>
</dbReference>
<dbReference type="CDD" id="cd01948">
    <property type="entry name" value="EAL"/>
    <property type="match status" value="1"/>
</dbReference>
<dbReference type="SMART" id="SM00091">
    <property type="entry name" value="PAS"/>
    <property type="match status" value="5"/>
</dbReference>
<evidence type="ECO:0000313" key="16">
    <source>
        <dbReference type="EMBL" id="WMW80563.1"/>
    </source>
</evidence>